<accession>A0A9D9DPD5</accession>
<organism evidence="1 2">
    <name type="scientific">Candidatus Scatousia excrementipullorum</name>
    <dbReference type="NCBI Taxonomy" id="2840936"/>
    <lineage>
        <taxon>Bacteria</taxon>
        <taxon>Candidatus Scatousia</taxon>
    </lineage>
</organism>
<dbReference type="EMBL" id="JADIND010000039">
    <property type="protein sequence ID" value="MBO8430096.1"/>
    <property type="molecule type" value="Genomic_DNA"/>
</dbReference>
<dbReference type="AlphaFoldDB" id="A0A9D9DPD5"/>
<sequence length="371" mass="42007">MVSFNPQKVARLMEKCSSEAGAGGSVTSKLSAKTADTAARELEMVPKYLELASLNGTYRFTSTEINSITKHFEVFETELLRTDLLKELLAIGIEKGKPLTADELGGFLDATSSMTSKEQKNVLMFLKAAKEKEGAKVTYQRLRENFPYEKFKEREYKKNEGTDWLKSHPEWLSEINLRERYQIALDDEYRIASNEYYNKGRAVLKNPPAQFATSGLNQEVTRAIAKCDDPVGFLDVIEKIGVGRDVLYSANELTKLLKLSDGNPALIRDLATLFYPEEIRQIAKALAADSKYNLSEHQGLTIRDFYDAAYTGPNYKYSRNKFIKMYNLEDKVKLSELHLRRYLDVYSGSLCGLGRGKLITDGNYEGGKKRK</sequence>
<evidence type="ECO:0000313" key="2">
    <source>
        <dbReference type="Proteomes" id="UP000823632"/>
    </source>
</evidence>
<reference evidence="1" key="2">
    <citation type="journal article" date="2021" name="PeerJ">
        <title>Extensive microbial diversity within the chicken gut microbiome revealed by metagenomics and culture.</title>
        <authorList>
            <person name="Gilroy R."/>
            <person name="Ravi A."/>
            <person name="Getino M."/>
            <person name="Pursley I."/>
            <person name="Horton D.L."/>
            <person name="Alikhan N.F."/>
            <person name="Baker D."/>
            <person name="Gharbi K."/>
            <person name="Hall N."/>
            <person name="Watson M."/>
            <person name="Adriaenssens E.M."/>
            <person name="Foster-Nyarko E."/>
            <person name="Jarju S."/>
            <person name="Secka A."/>
            <person name="Antonio M."/>
            <person name="Oren A."/>
            <person name="Chaudhuri R.R."/>
            <person name="La Ragione R."/>
            <person name="Hildebrand F."/>
            <person name="Pallen M.J."/>
        </authorList>
    </citation>
    <scope>NUCLEOTIDE SEQUENCE</scope>
    <source>
        <strain evidence="1">10192</strain>
    </source>
</reference>
<name>A0A9D9DPD5_9BACT</name>
<proteinExistence type="predicted"/>
<comment type="caution">
    <text evidence="1">The sequence shown here is derived from an EMBL/GenBank/DDBJ whole genome shotgun (WGS) entry which is preliminary data.</text>
</comment>
<gene>
    <name evidence="1" type="ORF">IAC76_01780</name>
</gene>
<reference evidence="1" key="1">
    <citation type="submission" date="2020-10" db="EMBL/GenBank/DDBJ databases">
        <authorList>
            <person name="Gilroy R."/>
        </authorList>
    </citation>
    <scope>NUCLEOTIDE SEQUENCE</scope>
    <source>
        <strain evidence="1">10192</strain>
    </source>
</reference>
<protein>
    <submittedName>
        <fullName evidence="1">Uncharacterized protein</fullName>
    </submittedName>
</protein>
<dbReference type="Proteomes" id="UP000823632">
    <property type="component" value="Unassembled WGS sequence"/>
</dbReference>
<evidence type="ECO:0000313" key="1">
    <source>
        <dbReference type="EMBL" id="MBO8430096.1"/>
    </source>
</evidence>